<dbReference type="PRINTS" id="PR00039">
    <property type="entry name" value="HTHLYSR"/>
</dbReference>
<evidence type="ECO:0000256" key="2">
    <source>
        <dbReference type="ARBA" id="ARBA00023015"/>
    </source>
</evidence>
<evidence type="ECO:0000256" key="1">
    <source>
        <dbReference type="ARBA" id="ARBA00009437"/>
    </source>
</evidence>
<keyword evidence="2" id="KW-0805">Transcription regulation</keyword>
<dbReference type="STRING" id="665467.SAMN02982931_03388"/>
<dbReference type="CDD" id="cd08411">
    <property type="entry name" value="PBP2_OxyR"/>
    <property type="match status" value="1"/>
</dbReference>
<gene>
    <name evidence="7" type="ORF">SAMN02982931_03388</name>
</gene>
<keyword evidence="5" id="KW-0804">Transcription</keyword>
<organism evidence="7 8">
    <name type="scientific">Bauldia litoralis</name>
    <dbReference type="NCBI Taxonomy" id="665467"/>
    <lineage>
        <taxon>Bacteria</taxon>
        <taxon>Pseudomonadati</taxon>
        <taxon>Pseudomonadota</taxon>
        <taxon>Alphaproteobacteria</taxon>
        <taxon>Hyphomicrobiales</taxon>
        <taxon>Kaistiaceae</taxon>
        <taxon>Bauldia</taxon>
    </lineage>
</organism>
<dbReference type="InterPro" id="IPR000847">
    <property type="entry name" value="LysR_HTH_N"/>
</dbReference>
<dbReference type="Gene3D" id="1.10.10.10">
    <property type="entry name" value="Winged helix-like DNA-binding domain superfamily/Winged helix DNA-binding domain"/>
    <property type="match status" value="1"/>
</dbReference>
<evidence type="ECO:0000313" key="7">
    <source>
        <dbReference type="EMBL" id="SDB44460.1"/>
    </source>
</evidence>
<sequence>MISFKQLRYFDFLAATGHFGKAADRAGVTQPALSMQIRALEKTLGGPLVERGASGARLTELGERVAARAATVLAGVRDLEELAFAQGETLSGTLRLGIIPSVAPFLLPSLLGRAATRYPDLRMSIRETITATLVEELVAGDLDAIVASLPLDHEEIEEAAAFDDRFLLAAPAGSPHAARSPALADLISADELLLLEDGHCLRDQALAVCHAIDPARLRSFGATSFPTLLQLVAAGHGLTLLPEMAVNAGIVNDPRLRVNRFAAPEPHRVIGLAWRRSSPRRRDFVALAELLGEAGAMAPGD</sequence>
<dbReference type="GO" id="GO:0032993">
    <property type="term" value="C:protein-DNA complex"/>
    <property type="evidence" value="ECO:0007669"/>
    <property type="project" value="TreeGrafter"/>
</dbReference>
<evidence type="ECO:0000256" key="4">
    <source>
        <dbReference type="ARBA" id="ARBA00023159"/>
    </source>
</evidence>
<evidence type="ECO:0000256" key="3">
    <source>
        <dbReference type="ARBA" id="ARBA00023125"/>
    </source>
</evidence>
<dbReference type="InterPro" id="IPR005119">
    <property type="entry name" value="LysR_subst-bd"/>
</dbReference>
<dbReference type="SUPFAM" id="SSF46785">
    <property type="entry name" value="Winged helix' DNA-binding domain"/>
    <property type="match status" value="1"/>
</dbReference>
<name>A0A1G6DH47_9HYPH</name>
<dbReference type="InterPro" id="IPR036390">
    <property type="entry name" value="WH_DNA-bd_sf"/>
</dbReference>
<dbReference type="EMBL" id="FMXQ01000007">
    <property type="protein sequence ID" value="SDB44460.1"/>
    <property type="molecule type" value="Genomic_DNA"/>
</dbReference>
<reference evidence="7 8" key="1">
    <citation type="submission" date="2016-10" db="EMBL/GenBank/DDBJ databases">
        <authorList>
            <person name="de Groot N.N."/>
        </authorList>
    </citation>
    <scope>NUCLEOTIDE SEQUENCE [LARGE SCALE GENOMIC DNA]</scope>
    <source>
        <strain evidence="7 8">ATCC 35022</strain>
    </source>
</reference>
<dbReference type="AlphaFoldDB" id="A0A1G6DH47"/>
<dbReference type="InterPro" id="IPR036388">
    <property type="entry name" value="WH-like_DNA-bd_sf"/>
</dbReference>
<dbReference type="Pfam" id="PF00126">
    <property type="entry name" value="HTH_1"/>
    <property type="match status" value="1"/>
</dbReference>
<dbReference type="Proteomes" id="UP000199071">
    <property type="component" value="Unassembled WGS sequence"/>
</dbReference>
<dbReference type="Pfam" id="PF03466">
    <property type="entry name" value="LysR_substrate"/>
    <property type="match status" value="1"/>
</dbReference>
<dbReference type="OrthoDB" id="9775392at2"/>
<dbReference type="PANTHER" id="PTHR30346:SF26">
    <property type="entry name" value="HYDROGEN PEROXIDE-INDUCIBLE GENES ACTIVATOR"/>
    <property type="match status" value="1"/>
</dbReference>
<dbReference type="Gene3D" id="3.40.190.10">
    <property type="entry name" value="Periplasmic binding protein-like II"/>
    <property type="match status" value="2"/>
</dbReference>
<dbReference type="GO" id="GO:0003700">
    <property type="term" value="F:DNA-binding transcription factor activity"/>
    <property type="evidence" value="ECO:0007669"/>
    <property type="project" value="InterPro"/>
</dbReference>
<dbReference type="SUPFAM" id="SSF53850">
    <property type="entry name" value="Periplasmic binding protein-like II"/>
    <property type="match status" value="1"/>
</dbReference>
<evidence type="ECO:0000259" key="6">
    <source>
        <dbReference type="PROSITE" id="PS50931"/>
    </source>
</evidence>
<keyword evidence="3" id="KW-0238">DNA-binding</keyword>
<keyword evidence="4" id="KW-0010">Activator</keyword>
<feature type="domain" description="HTH lysR-type" evidence="6">
    <location>
        <begin position="2"/>
        <end position="59"/>
    </location>
</feature>
<dbReference type="GO" id="GO:0003677">
    <property type="term" value="F:DNA binding"/>
    <property type="evidence" value="ECO:0007669"/>
    <property type="project" value="UniProtKB-KW"/>
</dbReference>
<keyword evidence="8" id="KW-1185">Reference proteome</keyword>
<comment type="similarity">
    <text evidence="1">Belongs to the LysR transcriptional regulatory family.</text>
</comment>
<proteinExistence type="inferred from homology"/>
<evidence type="ECO:0000256" key="5">
    <source>
        <dbReference type="ARBA" id="ARBA00023163"/>
    </source>
</evidence>
<accession>A0A1G6DH47</accession>
<dbReference type="PROSITE" id="PS50931">
    <property type="entry name" value="HTH_LYSR"/>
    <property type="match status" value="1"/>
</dbReference>
<dbReference type="RefSeq" id="WP_090878455.1">
    <property type="nucleotide sequence ID" value="NZ_FMXQ01000007.1"/>
</dbReference>
<dbReference type="PANTHER" id="PTHR30346">
    <property type="entry name" value="TRANSCRIPTIONAL DUAL REGULATOR HCAR-RELATED"/>
    <property type="match status" value="1"/>
</dbReference>
<protein>
    <submittedName>
        <fullName evidence="7">LysR family transcriptional regulator, hydrogen peroxide-inducible genes activator</fullName>
    </submittedName>
</protein>
<evidence type="ECO:0000313" key="8">
    <source>
        <dbReference type="Proteomes" id="UP000199071"/>
    </source>
</evidence>
<dbReference type="FunFam" id="1.10.10.10:FF:000001">
    <property type="entry name" value="LysR family transcriptional regulator"/>
    <property type="match status" value="1"/>
</dbReference>